<evidence type="ECO:0008006" key="4">
    <source>
        <dbReference type="Google" id="ProtNLM"/>
    </source>
</evidence>
<feature type="region of interest" description="Disordered" evidence="1">
    <location>
        <begin position="1"/>
        <end position="41"/>
    </location>
</feature>
<protein>
    <recommendedName>
        <fullName evidence="4">V-type proton ATPase subunit G</fullName>
    </recommendedName>
</protein>
<dbReference type="Proteomes" id="UP001189429">
    <property type="component" value="Unassembled WGS sequence"/>
</dbReference>
<evidence type="ECO:0000313" key="2">
    <source>
        <dbReference type="EMBL" id="CAK0847193.1"/>
    </source>
</evidence>
<name>A0ABN9TMF2_9DINO</name>
<proteinExistence type="predicted"/>
<organism evidence="2 3">
    <name type="scientific">Prorocentrum cordatum</name>
    <dbReference type="NCBI Taxonomy" id="2364126"/>
    <lineage>
        <taxon>Eukaryota</taxon>
        <taxon>Sar</taxon>
        <taxon>Alveolata</taxon>
        <taxon>Dinophyceae</taxon>
        <taxon>Prorocentrales</taxon>
        <taxon>Prorocentraceae</taxon>
        <taxon>Prorocentrum</taxon>
    </lineage>
</organism>
<evidence type="ECO:0000256" key="1">
    <source>
        <dbReference type="SAM" id="MobiDB-lite"/>
    </source>
</evidence>
<evidence type="ECO:0000313" key="3">
    <source>
        <dbReference type="Proteomes" id="UP001189429"/>
    </source>
</evidence>
<keyword evidence="3" id="KW-1185">Reference proteome</keyword>
<sequence>MPLRQPLRLKPCRPATGAAKPATARPARLWPPPDLAQPGCMEPEQVVTPEIVEKQRMELEKVLQDVEESSSKAKIAAKTAVDTAERCRQIEEETKNMIAEFIGKNAVAQS</sequence>
<gene>
    <name evidence="2" type="ORF">PCOR1329_LOCUS40470</name>
</gene>
<dbReference type="EMBL" id="CAUYUJ010014881">
    <property type="protein sequence ID" value="CAK0847193.1"/>
    <property type="molecule type" value="Genomic_DNA"/>
</dbReference>
<reference evidence="2" key="1">
    <citation type="submission" date="2023-10" db="EMBL/GenBank/DDBJ databases">
        <authorList>
            <person name="Chen Y."/>
            <person name="Shah S."/>
            <person name="Dougan E. K."/>
            <person name="Thang M."/>
            <person name="Chan C."/>
        </authorList>
    </citation>
    <scope>NUCLEOTIDE SEQUENCE [LARGE SCALE GENOMIC DNA]</scope>
</reference>
<comment type="caution">
    <text evidence="2">The sequence shown here is derived from an EMBL/GenBank/DDBJ whole genome shotgun (WGS) entry which is preliminary data.</text>
</comment>
<accession>A0ABN9TMF2</accession>